<evidence type="ECO:0000256" key="2">
    <source>
        <dbReference type="ARBA" id="ARBA00023125"/>
    </source>
</evidence>
<dbReference type="CDD" id="cd06170">
    <property type="entry name" value="LuxR_C_like"/>
    <property type="match status" value="1"/>
</dbReference>
<dbReference type="PRINTS" id="PR00038">
    <property type="entry name" value="HTHLUXR"/>
</dbReference>
<evidence type="ECO:0000313" key="6">
    <source>
        <dbReference type="EMBL" id="QKJ59932.2"/>
    </source>
</evidence>
<keyword evidence="1" id="KW-0805">Transcription regulation</keyword>
<dbReference type="SMART" id="SM00421">
    <property type="entry name" value="HTH_LUXR"/>
    <property type="match status" value="1"/>
</dbReference>
<dbReference type="EMBL" id="CP054160">
    <property type="protein sequence ID" value="QKJ59932.2"/>
    <property type="molecule type" value="Genomic_DNA"/>
</dbReference>
<dbReference type="Pfam" id="PF00196">
    <property type="entry name" value="GerE"/>
    <property type="match status" value="1"/>
</dbReference>
<dbReference type="Gene3D" id="1.10.10.10">
    <property type="entry name" value="Winged helix-like DNA-binding domain superfamily/Winged helix DNA-binding domain"/>
    <property type="match status" value="1"/>
</dbReference>
<protein>
    <submittedName>
        <fullName evidence="6">LuxR C-terminal-related transcriptional regulator</fullName>
    </submittedName>
</protein>
<evidence type="ECO:0000313" key="7">
    <source>
        <dbReference type="Proteomes" id="UP000503464"/>
    </source>
</evidence>
<dbReference type="InterPro" id="IPR036388">
    <property type="entry name" value="WH-like_DNA-bd_sf"/>
</dbReference>
<keyword evidence="2" id="KW-0238">DNA-binding</keyword>
<dbReference type="AlphaFoldDB" id="A0AAE7EJE6"/>
<evidence type="ECO:0000256" key="3">
    <source>
        <dbReference type="ARBA" id="ARBA00023159"/>
    </source>
</evidence>
<dbReference type="InterPro" id="IPR000792">
    <property type="entry name" value="Tscrpt_reg_LuxR_C"/>
</dbReference>
<dbReference type="PANTHER" id="PTHR44688">
    <property type="entry name" value="DNA-BINDING TRANSCRIPTIONAL ACTIVATOR DEVR_DOSR"/>
    <property type="match status" value="1"/>
</dbReference>
<dbReference type="PROSITE" id="PS50043">
    <property type="entry name" value="HTH_LUXR_2"/>
    <property type="match status" value="1"/>
</dbReference>
<keyword evidence="4" id="KW-0804">Transcription</keyword>
<dbReference type="RefSeq" id="WP_139102476.1">
    <property type="nucleotide sequence ID" value="NZ_CP054160.3"/>
</dbReference>
<evidence type="ECO:0000259" key="5">
    <source>
        <dbReference type="PROSITE" id="PS50043"/>
    </source>
</evidence>
<keyword evidence="3" id="KW-0010">Activator</keyword>
<evidence type="ECO:0000256" key="1">
    <source>
        <dbReference type="ARBA" id="ARBA00023015"/>
    </source>
</evidence>
<dbReference type="GO" id="GO:0006355">
    <property type="term" value="P:regulation of DNA-templated transcription"/>
    <property type="evidence" value="ECO:0007669"/>
    <property type="project" value="InterPro"/>
</dbReference>
<dbReference type="PANTHER" id="PTHR44688:SF16">
    <property type="entry name" value="DNA-BINDING TRANSCRIPTIONAL ACTIVATOR DEVR_DOSR"/>
    <property type="match status" value="1"/>
</dbReference>
<gene>
    <name evidence="6" type="ORF">G9399_18510</name>
</gene>
<reference evidence="7" key="1">
    <citation type="submission" date="2020-03" db="EMBL/GenBank/DDBJ databases">
        <title>Genome sequences of seven Enterobacteriaceae strains isolated from Canadian wastewater treatment facilities.</title>
        <authorList>
            <person name="Huang H."/>
            <person name="Chmara J.T."/>
            <person name="Duceppe M.-O."/>
        </authorList>
    </citation>
    <scope>NUCLEOTIDE SEQUENCE [LARGE SCALE GENOMIC DNA]</scope>
    <source>
        <strain evidence="7">Biosolid 3</strain>
    </source>
</reference>
<organism evidence="6 7">
    <name type="scientific">Serratia fonticola</name>
    <dbReference type="NCBI Taxonomy" id="47917"/>
    <lineage>
        <taxon>Bacteria</taxon>
        <taxon>Pseudomonadati</taxon>
        <taxon>Pseudomonadota</taxon>
        <taxon>Gammaproteobacteria</taxon>
        <taxon>Enterobacterales</taxon>
        <taxon>Yersiniaceae</taxon>
        <taxon>Serratia</taxon>
    </lineage>
</organism>
<evidence type="ECO:0000256" key="4">
    <source>
        <dbReference type="ARBA" id="ARBA00023163"/>
    </source>
</evidence>
<dbReference type="SUPFAM" id="SSF46894">
    <property type="entry name" value="C-terminal effector domain of the bipartite response regulators"/>
    <property type="match status" value="1"/>
</dbReference>
<sequence length="200" mass="23055">MFKCLIVTPDLFLKQGVSTLIRESLIDFNFKGEPEFNHSVSAYADAIFIDTDAVHFYQSLEEVVRFNRAVEIFVICHEKENRLMLSSIRKDISNIIYREEGVESIKQKIASVLQRGFHLDSPLSLRRNEKISSYTSSHYNETLTTNEHEVMKLFVRGFSGKSIAQILRKSEKTVSTQKRSVMNKLGVKSNQELLRKMTSI</sequence>
<dbReference type="GO" id="GO:0003677">
    <property type="term" value="F:DNA binding"/>
    <property type="evidence" value="ECO:0007669"/>
    <property type="project" value="UniProtKB-KW"/>
</dbReference>
<name>A0AAE7EJE6_SERFO</name>
<dbReference type="InterPro" id="IPR016032">
    <property type="entry name" value="Sig_transdc_resp-reg_C-effctor"/>
</dbReference>
<dbReference type="Proteomes" id="UP000503464">
    <property type="component" value="Chromosome"/>
</dbReference>
<accession>A0AAE7EJE6</accession>
<feature type="domain" description="HTH luxR-type" evidence="5">
    <location>
        <begin position="136"/>
        <end position="200"/>
    </location>
</feature>
<proteinExistence type="predicted"/>